<dbReference type="PATRIC" id="fig|1339316.3.peg.3840"/>
<sequence length="69" mass="7665">MSKKMVIVVTAVGVRKVVEKWLCENMTCELVVSRNARHECCVEVIYDSGNPSVLRTLLQAAVGEIIELC</sequence>
<dbReference type="Proteomes" id="UP000020773">
    <property type="component" value="Unassembled WGS sequence"/>
</dbReference>
<proteinExistence type="predicted"/>
<organism evidence="3 4">
    <name type="scientific">Bacteroides fragilis str. 3998T(B)3</name>
    <dbReference type="NCBI Taxonomy" id="1339316"/>
    <lineage>
        <taxon>Bacteria</taxon>
        <taxon>Pseudomonadati</taxon>
        <taxon>Bacteroidota</taxon>
        <taxon>Bacteroidia</taxon>
        <taxon>Bacteroidales</taxon>
        <taxon>Bacteroidaceae</taxon>
        <taxon>Bacteroides</taxon>
    </lineage>
</organism>
<evidence type="ECO:0000313" key="3">
    <source>
        <dbReference type="EMBL" id="EXY89271.1"/>
    </source>
</evidence>
<dbReference type="AlphaFoldDB" id="A0A015V1Y5"/>
<reference evidence="3 4" key="1">
    <citation type="submission" date="2014-02" db="EMBL/GenBank/DDBJ databases">
        <authorList>
            <person name="Sears C."/>
            <person name="Carroll K."/>
            <person name="Sack B.R."/>
            <person name="Qadri F."/>
            <person name="Myers L.L."/>
            <person name="Chung G.-T."/>
            <person name="Escheverria P."/>
            <person name="Fraser C.M."/>
            <person name="Sadzewicz L."/>
            <person name="Shefchek K.A."/>
            <person name="Tallon L."/>
            <person name="Das S.P."/>
            <person name="Daugherty S."/>
            <person name="Mongodin E.F."/>
        </authorList>
    </citation>
    <scope>NUCLEOTIDE SEQUENCE [LARGE SCALE GENOMIC DNA]</scope>
    <source>
        <strain evidence="3">3998T</strain>
        <strain evidence="4">3998T(B)3</strain>
    </source>
</reference>
<evidence type="ECO:0000313" key="4">
    <source>
        <dbReference type="Proteomes" id="UP000020773"/>
    </source>
</evidence>
<evidence type="ECO:0000313" key="1">
    <source>
        <dbReference type="EMBL" id="EXY87628.1"/>
    </source>
</evidence>
<gene>
    <name evidence="3" type="ORF">M125_4059</name>
    <name evidence="2" type="ORF">M125_4107</name>
    <name evidence="1" type="ORF">M125_5751</name>
</gene>
<dbReference type="EMBL" id="JGDB01000256">
    <property type="protein sequence ID" value="EXY89218.1"/>
    <property type="molecule type" value="Genomic_DNA"/>
</dbReference>
<evidence type="ECO:0000313" key="2">
    <source>
        <dbReference type="EMBL" id="EXY89218.1"/>
    </source>
</evidence>
<protein>
    <submittedName>
        <fullName evidence="3">Uncharacterized protein</fullName>
    </submittedName>
</protein>
<dbReference type="GeneID" id="92986910"/>
<name>A0A015V1Y5_BACFG</name>
<dbReference type="RefSeq" id="WP_227238811.1">
    <property type="nucleotide sequence ID" value="NZ_JGDB01000255.1"/>
</dbReference>
<accession>A0A015V1Y5</accession>
<dbReference type="EMBL" id="JGDB01000400">
    <property type="protein sequence ID" value="EXY87628.1"/>
    <property type="molecule type" value="Genomic_DNA"/>
</dbReference>
<dbReference type="EMBL" id="JGDB01000255">
    <property type="protein sequence ID" value="EXY89271.1"/>
    <property type="molecule type" value="Genomic_DNA"/>
</dbReference>
<comment type="caution">
    <text evidence="3">The sequence shown here is derived from an EMBL/GenBank/DDBJ whole genome shotgun (WGS) entry which is preliminary data.</text>
</comment>